<dbReference type="InterPro" id="IPR035931">
    <property type="entry name" value="YlxR-like_sf"/>
</dbReference>
<organism evidence="3 4">
    <name type="scientific">Arthrobacter crusticola</name>
    <dbReference type="NCBI Taxonomy" id="2547960"/>
    <lineage>
        <taxon>Bacteria</taxon>
        <taxon>Bacillati</taxon>
        <taxon>Actinomycetota</taxon>
        <taxon>Actinomycetes</taxon>
        <taxon>Micrococcales</taxon>
        <taxon>Micrococcaceae</taxon>
        <taxon>Arthrobacter</taxon>
    </lineage>
</organism>
<evidence type="ECO:0000313" key="4">
    <source>
        <dbReference type="Proteomes" id="UP000295411"/>
    </source>
</evidence>
<accession>A0A4R5U0R6</accession>
<reference evidence="3 4" key="1">
    <citation type="submission" date="2019-03" db="EMBL/GenBank/DDBJ databases">
        <title>Arthrobacter sp. nov., an bacterium isolated from biocrust in Mu Us Desert.</title>
        <authorList>
            <person name="Lixiong L."/>
        </authorList>
    </citation>
    <scope>NUCLEOTIDE SEQUENCE [LARGE SCALE GENOMIC DNA]</scope>
    <source>
        <strain evidence="3 4">SLN-3</strain>
    </source>
</reference>
<dbReference type="Proteomes" id="UP000295411">
    <property type="component" value="Unassembled WGS sequence"/>
</dbReference>
<evidence type="ECO:0000259" key="2">
    <source>
        <dbReference type="Pfam" id="PF04296"/>
    </source>
</evidence>
<dbReference type="OrthoDB" id="5244965at2"/>
<evidence type="ECO:0000313" key="3">
    <source>
        <dbReference type="EMBL" id="TDK27091.1"/>
    </source>
</evidence>
<dbReference type="PANTHER" id="PTHR34215">
    <property type="entry name" value="BLL0784 PROTEIN"/>
    <property type="match status" value="1"/>
</dbReference>
<proteinExistence type="predicted"/>
<sequence length="116" mass="12413">MRLGGPGTTDTGLHPIRTCVGCRKRGNQSALMRVVAQAGDEGKVAVLDAHRRLSGRGAWLHPDPACMETALRRKAFHRAFRGAVETGQLALQFHAVTGTSNGPRQETVLPESGSEN</sequence>
<name>A0A4R5U0R6_9MICC</name>
<dbReference type="SUPFAM" id="SSF64376">
    <property type="entry name" value="YlxR-like"/>
    <property type="match status" value="1"/>
</dbReference>
<dbReference type="PANTHER" id="PTHR34215:SF1">
    <property type="entry name" value="YLXR DOMAIN-CONTAINING PROTEIN"/>
    <property type="match status" value="1"/>
</dbReference>
<feature type="domain" description="YlxR" evidence="2">
    <location>
        <begin position="17"/>
        <end position="85"/>
    </location>
</feature>
<comment type="caution">
    <text evidence="3">The sequence shown here is derived from an EMBL/GenBank/DDBJ whole genome shotgun (WGS) entry which is preliminary data.</text>
</comment>
<dbReference type="EMBL" id="SMTK01000002">
    <property type="protein sequence ID" value="TDK27091.1"/>
    <property type="molecule type" value="Genomic_DNA"/>
</dbReference>
<protein>
    <submittedName>
        <fullName evidence="3">YlxR family protein</fullName>
    </submittedName>
</protein>
<keyword evidence="4" id="KW-1185">Reference proteome</keyword>
<dbReference type="Gene3D" id="3.30.1230.10">
    <property type="entry name" value="YlxR-like"/>
    <property type="match status" value="1"/>
</dbReference>
<gene>
    <name evidence="3" type="ORF">E2F48_07325</name>
</gene>
<dbReference type="InterPro" id="IPR037465">
    <property type="entry name" value="YlxR"/>
</dbReference>
<dbReference type="Pfam" id="PF04296">
    <property type="entry name" value="YlxR"/>
    <property type="match status" value="1"/>
</dbReference>
<dbReference type="InterPro" id="IPR007393">
    <property type="entry name" value="YlxR_dom"/>
</dbReference>
<dbReference type="AlphaFoldDB" id="A0A4R5U0R6"/>
<evidence type="ECO:0000256" key="1">
    <source>
        <dbReference type="SAM" id="MobiDB-lite"/>
    </source>
</evidence>
<feature type="region of interest" description="Disordered" evidence="1">
    <location>
        <begin position="95"/>
        <end position="116"/>
    </location>
</feature>